<keyword evidence="2" id="KW-1185">Reference proteome</keyword>
<protein>
    <submittedName>
        <fullName evidence="1">Uncharacterized protein</fullName>
    </submittedName>
</protein>
<dbReference type="AlphaFoldDB" id="A0A075AJ32"/>
<gene>
    <name evidence="1" type="ORF">T265_01359</name>
</gene>
<organism evidence="1 2">
    <name type="scientific">Opisthorchis viverrini</name>
    <name type="common">Southeast Asian liver fluke</name>
    <dbReference type="NCBI Taxonomy" id="6198"/>
    <lineage>
        <taxon>Eukaryota</taxon>
        <taxon>Metazoa</taxon>
        <taxon>Spiralia</taxon>
        <taxon>Lophotrochozoa</taxon>
        <taxon>Platyhelminthes</taxon>
        <taxon>Trematoda</taxon>
        <taxon>Digenea</taxon>
        <taxon>Opisthorchiida</taxon>
        <taxon>Opisthorchiata</taxon>
        <taxon>Opisthorchiidae</taxon>
        <taxon>Opisthorchis</taxon>
    </lineage>
</organism>
<proteinExistence type="predicted"/>
<accession>A0A075AJ32</accession>
<evidence type="ECO:0000313" key="1">
    <source>
        <dbReference type="EMBL" id="KER32679.1"/>
    </source>
</evidence>
<sequence>MDEKPRRTTDVSATKSKQIIACVTSGALSPPVVCNPQKCVHLYDSNKWLAPQSGQPRTTELLKDSDAVKCVRNDADKLTEGPLATLDLVFDSSDNTPEAYLNI</sequence>
<dbReference type="RefSeq" id="XP_009163629.1">
    <property type="nucleotide sequence ID" value="XM_009165365.1"/>
</dbReference>
<dbReference type="EMBL" id="KL596632">
    <property type="protein sequence ID" value="KER32679.1"/>
    <property type="molecule type" value="Genomic_DNA"/>
</dbReference>
<dbReference type="GeneID" id="20315547"/>
<dbReference type="KEGG" id="ovi:T265_01359"/>
<dbReference type="CTD" id="20315547"/>
<reference evidence="1 2" key="1">
    <citation type="submission" date="2013-11" db="EMBL/GenBank/DDBJ databases">
        <title>Opisthorchis viverrini - life in the bile duct.</title>
        <authorList>
            <person name="Young N.D."/>
            <person name="Nagarajan N."/>
            <person name="Lin S.J."/>
            <person name="Korhonen P.K."/>
            <person name="Jex A.R."/>
            <person name="Hall R.S."/>
            <person name="Safavi-Hemami H."/>
            <person name="Kaewkong W."/>
            <person name="Bertrand D."/>
            <person name="Gao S."/>
            <person name="Seet Q."/>
            <person name="Wongkham S."/>
            <person name="Teh B.T."/>
            <person name="Wongkham C."/>
            <person name="Intapan P.M."/>
            <person name="Maleewong W."/>
            <person name="Yang X."/>
            <person name="Hu M."/>
            <person name="Wang Z."/>
            <person name="Hofmann A."/>
            <person name="Sternberg P.W."/>
            <person name="Tan P."/>
            <person name="Wang J."/>
            <person name="Gasser R.B."/>
        </authorList>
    </citation>
    <scope>NUCLEOTIDE SEQUENCE [LARGE SCALE GENOMIC DNA]</scope>
</reference>
<evidence type="ECO:0000313" key="2">
    <source>
        <dbReference type="Proteomes" id="UP000054324"/>
    </source>
</evidence>
<name>A0A075AJ32_OPIVI</name>
<dbReference type="Proteomes" id="UP000054324">
    <property type="component" value="Unassembled WGS sequence"/>
</dbReference>